<comment type="similarity">
    <text evidence="2 6">Belongs to the multi antimicrobial extrusion (MATE) (TC 2.A.66.1) family.</text>
</comment>
<dbReference type="STRING" id="1157962.A0A250X7M7"/>
<dbReference type="GO" id="GO:0042910">
    <property type="term" value="F:xenobiotic transmembrane transporter activity"/>
    <property type="evidence" value="ECO:0007669"/>
    <property type="project" value="InterPro"/>
</dbReference>
<evidence type="ECO:0000256" key="5">
    <source>
        <dbReference type="ARBA" id="ARBA00023136"/>
    </source>
</evidence>
<evidence type="ECO:0000256" key="1">
    <source>
        <dbReference type="ARBA" id="ARBA00004141"/>
    </source>
</evidence>
<sequence>MSEGCAEPLLTSSENIEGVVDDEGTSVTDECKRVLSIALPITASQSLSFLSYLITTAQVGSLGPQALSALTLGRSIFHVTGLSLVVGIASGVGTLGGQAYGAGQYSLVGTVTQRAVLLNLMMCSLIFLAWTQLTSLMEALGQDPNIATLSSRYVLSIFPALVLEAIMNCLQIYLSSQEVTSPLTVVAAVMTLCTPITNYVLIDRLDMGLDGAALSYNLVNLLGCCVMVGSVWLLTARWQAHDQKTWPSWSRSSFSGWGQYLKVALPSLAMICAVWWVFEAVILIAGQGKDAEVQLSVMGILFSTHTVVYMINEGFSAASSTRVSNLLGEGRSHRAQGATIVCLILTVTCDIVAAASFLVFSKPWAQLFSSDEGVVEGTVRSMPWLAAALLIDGTVEVLSASLPTLCFRTVEVLSGVLRGSGRQALGFYANIVSCWIVGMPLAWYWGGLTGSVGLWQALAAMTVIQALVIGGAVAMFDWPEEARRAQARVEEGAASLHCFSPLLPDDPCLESSNATQPKERSILADELIQSKTQRWPHQHHGTHDMIISGSL</sequence>
<dbReference type="InterPro" id="IPR002528">
    <property type="entry name" value="MATE_fam"/>
</dbReference>
<dbReference type="Proteomes" id="UP000232323">
    <property type="component" value="Unassembled WGS sequence"/>
</dbReference>
<evidence type="ECO:0000256" key="6">
    <source>
        <dbReference type="RuleBase" id="RU004914"/>
    </source>
</evidence>
<feature type="transmembrane region" description="Helical" evidence="6">
    <location>
        <begin position="425"/>
        <end position="445"/>
    </location>
</feature>
<feature type="transmembrane region" description="Helical" evidence="6">
    <location>
        <begin position="381"/>
        <end position="405"/>
    </location>
</feature>
<feature type="transmembrane region" description="Helical" evidence="6">
    <location>
        <begin position="183"/>
        <end position="202"/>
    </location>
</feature>
<comment type="subcellular location">
    <subcellularLocation>
        <location evidence="1">Membrane</location>
        <topology evidence="1">Multi-pass membrane protein</topology>
    </subcellularLocation>
</comment>
<evidence type="ECO:0000313" key="7">
    <source>
        <dbReference type="EMBL" id="GAX79083.1"/>
    </source>
</evidence>
<comment type="caution">
    <text evidence="7">The sequence shown here is derived from an EMBL/GenBank/DDBJ whole genome shotgun (WGS) entry which is preliminary data.</text>
</comment>
<proteinExistence type="inferred from homology"/>
<evidence type="ECO:0000256" key="2">
    <source>
        <dbReference type="ARBA" id="ARBA00010199"/>
    </source>
</evidence>
<dbReference type="GO" id="GO:0015297">
    <property type="term" value="F:antiporter activity"/>
    <property type="evidence" value="ECO:0007669"/>
    <property type="project" value="InterPro"/>
</dbReference>
<feature type="transmembrane region" description="Helical" evidence="6">
    <location>
        <begin position="214"/>
        <end position="236"/>
    </location>
</feature>
<feature type="transmembrane region" description="Helical" evidence="6">
    <location>
        <begin position="116"/>
        <end position="133"/>
    </location>
</feature>
<feature type="transmembrane region" description="Helical" evidence="6">
    <location>
        <begin position="340"/>
        <end position="361"/>
    </location>
</feature>
<feature type="transmembrane region" description="Helical" evidence="6">
    <location>
        <begin position="257"/>
        <end position="278"/>
    </location>
</feature>
<dbReference type="CDD" id="cd13132">
    <property type="entry name" value="MATE_eukaryotic"/>
    <property type="match status" value="1"/>
</dbReference>
<feature type="transmembrane region" description="Helical" evidence="6">
    <location>
        <begin position="153"/>
        <end position="174"/>
    </location>
</feature>
<accession>A0A250X7M7</accession>
<feature type="transmembrane region" description="Helical" evidence="6">
    <location>
        <begin position="293"/>
        <end position="312"/>
    </location>
</feature>
<dbReference type="GO" id="GO:0016020">
    <property type="term" value="C:membrane"/>
    <property type="evidence" value="ECO:0007669"/>
    <property type="project" value="UniProtKB-SubCell"/>
</dbReference>
<name>A0A250X7M7_9CHLO</name>
<feature type="transmembrane region" description="Helical" evidence="6">
    <location>
        <begin position="75"/>
        <end position="95"/>
    </location>
</feature>
<dbReference type="PANTHER" id="PTHR11206">
    <property type="entry name" value="MULTIDRUG RESISTANCE PROTEIN"/>
    <property type="match status" value="1"/>
</dbReference>
<dbReference type="Pfam" id="PF01554">
    <property type="entry name" value="MatE"/>
    <property type="match status" value="2"/>
</dbReference>
<reference evidence="7 8" key="1">
    <citation type="submission" date="2017-08" db="EMBL/GenBank/DDBJ databases">
        <title>Acidophilic green algal genome provides insights into adaptation to an acidic environment.</title>
        <authorList>
            <person name="Hirooka S."/>
            <person name="Hirose Y."/>
            <person name="Kanesaki Y."/>
            <person name="Higuchi S."/>
            <person name="Fujiwara T."/>
            <person name="Onuma R."/>
            <person name="Era A."/>
            <person name="Ohbayashi R."/>
            <person name="Uzuka A."/>
            <person name="Nozaki H."/>
            <person name="Yoshikawa H."/>
            <person name="Miyagishima S.Y."/>
        </authorList>
    </citation>
    <scope>NUCLEOTIDE SEQUENCE [LARGE SCALE GENOMIC DNA]</scope>
    <source>
        <strain evidence="7 8">NIES-2499</strain>
    </source>
</reference>
<evidence type="ECO:0000313" key="8">
    <source>
        <dbReference type="Proteomes" id="UP000232323"/>
    </source>
</evidence>
<dbReference type="GO" id="GO:1990961">
    <property type="term" value="P:xenobiotic detoxification by transmembrane export across the plasma membrane"/>
    <property type="evidence" value="ECO:0007669"/>
    <property type="project" value="InterPro"/>
</dbReference>
<keyword evidence="4 6" id="KW-1133">Transmembrane helix</keyword>
<keyword evidence="8" id="KW-1185">Reference proteome</keyword>
<keyword evidence="3 6" id="KW-0812">Transmembrane</keyword>
<dbReference type="InterPro" id="IPR045069">
    <property type="entry name" value="MATE_euk"/>
</dbReference>
<dbReference type="EMBL" id="BEGY01000039">
    <property type="protein sequence ID" value="GAX79083.1"/>
    <property type="molecule type" value="Genomic_DNA"/>
</dbReference>
<keyword evidence="5 6" id="KW-0472">Membrane</keyword>
<dbReference type="NCBIfam" id="TIGR00797">
    <property type="entry name" value="matE"/>
    <property type="match status" value="1"/>
</dbReference>
<evidence type="ECO:0000256" key="3">
    <source>
        <dbReference type="ARBA" id="ARBA00022692"/>
    </source>
</evidence>
<evidence type="ECO:0000256" key="4">
    <source>
        <dbReference type="ARBA" id="ARBA00022989"/>
    </source>
</evidence>
<feature type="transmembrane region" description="Helical" evidence="6">
    <location>
        <begin position="457"/>
        <end position="478"/>
    </location>
</feature>
<gene>
    <name evidence="7" type="ORF">CEUSTIGMA_g6523.t1</name>
</gene>
<protein>
    <recommendedName>
        <fullName evidence="6">Protein DETOXIFICATION</fullName>
    </recommendedName>
    <alternativeName>
        <fullName evidence="6">Multidrug and toxic compound extrusion protein</fullName>
    </alternativeName>
</protein>
<organism evidence="7 8">
    <name type="scientific">Chlamydomonas eustigma</name>
    <dbReference type="NCBI Taxonomy" id="1157962"/>
    <lineage>
        <taxon>Eukaryota</taxon>
        <taxon>Viridiplantae</taxon>
        <taxon>Chlorophyta</taxon>
        <taxon>core chlorophytes</taxon>
        <taxon>Chlorophyceae</taxon>
        <taxon>CS clade</taxon>
        <taxon>Chlamydomonadales</taxon>
        <taxon>Chlamydomonadaceae</taxon>
        <taxon>Chlamydomonas</taxon>
    </lineage>
</organism>
<dbReference type="AlphaFoldDB" id="A0A250X7M7"/>
<dbReference type="OrthoDB" id="2126698at2759"/>